<comment type="caution">
    <text evidence="1">The sequence shown here is derived from an EMBL/GenBank/DDBJ whole genome shotgun (WGS) entry which is preliminary data.</text>
</comment>
<gene>
    <name evidence="1" type="ORF">ALO68_200195</name>
</gene>
<protein>
    <submittedName>
        <fullName evidence="1">RulA protein</fullName>
    </submittedName>
</protein>
<proteinExistence type="predicted"/>
<evidence type="ECO:0000313" key="1">
    <source>
        <dbReference type="EMBL" id="KPX46949.1"/>
    </source>
</evidence>
<dbReference type="AlphaFoldDB" id="A0A0P9TZ28"/>
<accession>A0A0P9TZ28</accession>
<organism evidence="1 2">
    <name type="scientific">Pseudomonas syringae pv. helianthi</name>
    <dbReference type="NCBI Taxonomy" id="251654"/>
    <lineage>
        <taxon>Bacteria</taxon>
        <taxon>Pseudomonadati</taxon>
        <taxon>Pseudomonadota</taxon>
        <taxon>Gammaproteobacteria</taxon>
        <taxon>Pseudomonadales</taxon>
        <taxon>Pseudomonadaceae</taxon>
        <taxon>Pseudomonas</taxon>
    </lineage>
</organism>
<dbReference type="Proteomes" id="UP000050557">
    <property type="component" value="Unassembled WGS sequence"/>
</dbReference>
<sequence>MSCRTSYNNEPIGKIHQCRSPPMLRAKSAEAPGRPVSQEGTDHMDEIDWGSRIPAYAGLALALIALWRGRTYVKVSLGLRDRNEEIWVTNMSPHEVEIVSLGAVKPDGSLSDWSDGPDQWPGLPKRVPARSQVVIMLHPAQTPSSMYQLRRIGKGGCFVRIAGGREFSDPPRVKLLWWRMKSWLKPKPPERDL</sequence>
<name>A0A0P9TZ28_9PSED</name>
<dbReference type="EMBL" id="LJQM01000080">
    <property type="protein sequence ID" value="KPX46949.1"/>
    <property type="molecule type" value="Genomic_DNA"/>
</dbReference>
<evidence type="ECO:0000313" key="2">
    <source>
        <dbReference type="Proteomes" id="UP000050557"/>
    </source>
</evidence>
<reference evidence="1 2" key="1">
    <citation type="submission" date="2015-09" db="EMBL/GenBank/DDBJ databases">
        <title>Genome announcement of multiple Pseudomonas syringae strains.</title>
        <authorList>
            <person name="Thakur S."/>
            <person name="Wang P.W."/>
            <person name="Gong Y."/>
            <person name="Weir B.S."/>
            <person name="Guttman D.S."/>
        </authorList>
    </citation>
    <scope>NUCLEOTIDE SEQUENCE [LARGE SCALE GENOMIC DNA]</scope>
    <source>
        <strain evidence="1 2">ICMP4531</strain>
    </source>
</reference>
<dbReference type="PATRIC" id="fig|251654.3.peg.5088"/>